<evidence type="ECO:0000256" key="1">
    <source>
        <dbReference type="SAM" id="MobiDB-lite"/>
    </source>
</evidence>
<evidence type="ECO:0000313" key="3">
    <source>
        <dbReference type="EMBL" id="CAL4145447.1"/>
    </source>
</evidence>
<keyword evidence="4" id="KW-1185">Reference proteome</keyword>
<dbReference type="SUPFAM" id="SSF49265">
    <property type="entry name" value="Fibronectin type III"/>
    <property type="match status" value="2"/>
</dbReference>
<evidence type="ECO:0000313" key="4">
    <source>
        <dbReference type="Proteomes" id="UP001497623"/>
    </source>
</evidence>
<feature type="region of interest" description="Disordered" evidence="1">
    <location>
        <begin position="1"/>
        <end position="26"/>
    </location>
</feature>
<comment type="caution">
    <text evidence="3">The sequence shown here is derived from an EMBL/GenBank/DDBJ whole genome shotgun (WGS) entry which is preliminary data.</text>
</comment>
<feature type="domain" description="Fibronectin type-III" evidence="2">
    <location>
        <begin position="292"/>
        <end position="385"/>
    </location>
</feature>
<organism evidence="3 4">
    <name type="scientific">Meganyctiphanes norvegica</name>
    <name type="common">Northern krill</name>
    <name type="synonym">Thysanopoda norvegica</name>
    <dbReference type="NCBI Taxonomy" id="48144"/>
    <lineage>
        <taxon>Eukaryota</taxon>
        <taxon>Metazoa</taxon>
        <taxon>Ecdysozoa</taxon>
        <taxon>Arthropoda</taxon>
        <taxon>Crustacea</taxon>
        <taxon>Multicrustacea</taxon>
        <taxon>Malacostraca</taxon>
        <taxon>Eumalacostraca</taxon>
        <taxon>Eucarida</taxon>
        <taxon>Euphausiacea</taxon>
        <taxon>Euphausiidae</taxon>
        <taxon>Meganyctiphanes</taxon>
    </lineage>
</organism>
<protein>
    <recommendedName>
        <fullName evidence="2">Fibronectin type-III domain-containing protein</fullName>
    </recommendedName>
</protein>
<feature type="non-terminal residue" evidence="3">
    <location>
        <position position="385"/>
    </location>
</feature>
<dbReference type="InterPro" id="IPR050713">
    <property type="entry name" value="RTP_Phos/Ushers"/>
</dbReference>
<dbReference type="InterPro" id="IPR003961">
    <property type="entry name" value="FN3_dom"/>
</dbReference>
<dbReference type="PANTHER" id="PTHR46957:SF3">
    <property type="entry name" value="CYTOKINE RECEPTOR"/>
    <property type="match status" value="1"/>
</dbReference>
<feature type="domain" description="Fibronectin type-III" evidence="2">
    <location>
        <begin position="95"/>
        <end position="189"/>
    </location>
</feature>
<dbReference type="Pfam" id="PF00041">
    <property type="entry name" value="fn3"/>
    <property type="match status" value="3"/>
</dbReference>
<dbReference type="EMBL" id="CAXKWB010034816">
    <property type="protein sequence ID" value="CAL4145447.1"/>
    <property type="molecule type" value="Genomic_DNA"/>
</dbReference>
<dbReference type="InterPro" id="IPR036116">
    <property type="entry name" value="FN3_sf"/>
</dbReference>
<dbReference type="CDD" id="cd00063">
    <property type="entry name" value="FN3"/>
    <property type="match status" value="3"/>
</dbReference>
<gene>
    <name evidence="3" type="ORF">MNOR_LOCUS29681</name>
</gene>
<dbReference type="Gene3D" id="2.60.40.10">
    <property type="entry name" value="Immunoglobulins"/>
    <property type="match status" value="4"/>
</dbReference>
<dbReference type="InterPro" id="IPR013783">
    <property type="entry name" value="Ig-like_fold"/>
</dbReference>
<proteinExistence type="predicted"/>
<sequence>VPGQSTDIDNPSSTTHSLEVGWSPSEDNACPITSYTVKWSSDSGGEGQEEGVTNTQHNITGLKPCIKYTITVIAYTEKGAGPESDPETFTTDTDLPGQVTGVENKGITSDSLLVNWTSPESPDNPCHVTKYTVQWVDVYGKLQEASDIEPPYIIENLTDCSNYTITVTAFTEKGNGKTSEPVDMTTGPKDVYIEEVYNSHGSRNASISWKRPEIHCPLSFVVNYTGITQWTNNKTTVLGDPQTVEDSNDPKANITAELTDLLPYTEYNVCVTVGDENTICETFETDKEVPDIPRNVIITDGSVTDTSVTLTWWFPVEENGILENYNISWSRRNDIFDSASVEADVDTYTITGLGEGNYSITVKVNNSMGFSEESEAIYCPVNGAK</sequence>
<dbReference type="PROSITE" id="PS50853">
    <property type="entry name" value="FN3"/>
    <property type="match status" value="3"/>
</dbReference>
<feature type="non-terminal residue" evidence="3">
    <location>
        <position position="1"/>
    </location>
</feature>
<feature type="domain" description="Fibronectin type-III" evidence="2">
    <location>
        <begin position="1"/>
        <end position="94"/>
    </location>
</feature>
<accession>A0AAV2RYJ1</accession>
<feature type="region of interest" description="Disordered" evidence="1">
    <location>
        <begin position="80"/>
        <end position="103"/>
    </location>
</feature>
<dbReference type="Proteomes" id="UP001497623">
    <property type="component" value="Unassembled WGS sequence"/>
</dbReference>
<dbReference type="SMART" id="SM00060">
    <property type="entry name" value="FN3"/>
    <property type="match status" value="4"/>
</dbReference>
<dbReference type="AlphaFoldDB" id="A0AAV2RYJ1"/>
<evidence type="ECO:0000259" key="2">
    <source>
        <dbReference type="PROSITE" id="PS50853"/>
    </source>
</evidence>
<dbReference type="GO" id="GO:0016020">
    <property type="term" value="C:membrane"/>
    <property type="evidence" value="ECO:0007669"/>
    <property type="project" value="UniProtKB-SubCell"/>
</dbReference>
<name>A0AAV2RYJ1_MEGNR</name>
<reference evidence="3 4" key="1">
    <citation type="submission" date="2024-05" db="EMBL/GenBank/DDBJ databases">
        <authorList>
            <person name="Wallberg A."/>
        </authorList>
    </citation>
    <scope>NUCLEOTIDE SEQUENCE [LARGE SCALE GENOMIC DNA]</scope>
</reference>
<dbReference type="PANTHER" id="PTHR46957">
    <property type="entry name" value="CYTOKINE RECEPTOR"/>
    <property type="match status" value="1"/>
</dbReference>
<feature type="compositionally biased region" description="Polar residues" evidence="1">
    <location>
        <begin position="1"/>
        <end position="17"/>
    </location>
</feature>